<evidence type="ECO:0000256" key="5">
    <source>
        <dbReference type="ARBA" id="ARBA00023157"/>
    </source>
</evidence>
<evidence type="ECO:0000256" key="6">
    <source>
        <dbReference type="ARBA" id="ARBA00023284"/>
    </source>
</evidence>
<feature type="domain" description="Thioredoxin" evidence="7">
    <location>
        <begin position="20"/>
        <end position="221"/>
    </location>
</feature>
<reference evidence="8" key="1">
    <citation type="submission" date="2021-02" db="EMBL/GenBank/DDBJ databases">
        <authorList>
            <person name="Han P."/>
        </authorList>
    </citation>
    <scope>NUCLEOTIDE SEQUENCE</scope>
    <source>
        <strain evidence="8">Candidatus Nitrosotenuis uzonensis 5A</strain>
    </source>
</reference>
<dbReference type="EMBL" id="CAJNAQ010000005">
    <property type="protein sequence ID" value="CAE6500891.1"/>
    <property type="molecule type" value="Genomic_DNA"/>
</dbReference>
<dbReference type="SUPFAM" id="SSF52833">
    <property type="entry name" value="Thioredoxin-like"/>
    <property type="match status" value="1"/>
</dbReference>
<comment type="similarity">
    <text evidence="1">Belongs to the thioredoxin family. DsbA subfamily.</text>
</comment>
<accession>A0A812F2G2</accession>
<gene>
    <name evidence="8" type="ORF">NUZ5A_51084</name>
</gene>
<comment type="similarity">
    <text evidence="2">Belongs to the glutaredoxin family.</text>
</comment>
<evidence type="ECO:0000313" key="8">
    <source>
        <dbReference type="EMBL" id="CAE6500891.1"/>
    </source>
</evidence>
<keyword evidence="5" id="KW-1015">Disulfide bond</keyword>
<evidence type="ECO:0000256" key="3">
    <source>
        <dbReference type="ARBA" id="ARBA00022729"/>
    </source>
</evidence>
<dbReference type="Pfam" id="PF13462">
    <property type="entry name" value="Thioredoxin_4"/>
    <property type="match status" value="1"/>
</dbReference>
<dbReference type="AlphaFoldDB" id="A0A812F2G2"/>
<evidence type="ECO:0000259" key="7">
    <source>
        <dbReference type="PROSITE" id="PS51352"/>
    </source>
</evidence>
<keyword evidence="6" id="KW-0676">Redox-active center</keyword>
<dbReference type="PANTHER" id="PTHR13887">
    <property type="entry name" value="GLUTATHIONE S-TRANSFERASE KAPPA"/>
    <property type="match status" value="1"/>
</dbReference>
<evidence type="ECO:0000256" key="1">
    <source>
        <dbReference type="ARBA" id="ARBA00005791"/>
    </source>
</evidence>
<protein>
    <submittedName>
        <fullName evidence="8">DSBA oxidoreductase</fullName>
    </submittedName>
</protein>
<dbReference type="InterPro" id="IPR012336">
    <property type="entry name" value="Thioredoxin-like_fold"/>
</dbReference>
<name>A0A812F2G2_9ARCH</name>
<dbReference type="InterPro" id="IPR036249">
    <property type="entry name" value="Thioredoxin-like_sf"/>
</dbReference>
<dbReference type="PROSITE" id="PS51352">
    <property type="entry name" value="THIOREDOXIN_2"/>
    <property type="match status" value="1"/>
</dbReference>
<dbReference type="GO" id="GO:0016491">
    <property type="term" value="F:oxidoreductase activity"/>
    <property type="evidence" value="ECO:0007669"/>
    <property type="project" value="UniProtKB-KW"/>
</dbReference>
<evidence type="ECO:0000313" key="9">
    <source>
        <dbReference type="Proteomes" id="UP000655759"/>
    </source>
</evidence>
<comment type="caution">
    <text evidence="8">The sequence shown here is derived from an EMBL/GenBank/DDBJ whole genome shotgun (WGS) entry which is preliminary data.</text>
</comment>
<dbReference type="Gene3D" id="3.40.30.10">
    <property type="entry name" value="Glutaredoxin"/>
    <property type="match status" value="1"/>
</dbReference>
<keyword evidence="4" id="KW-0560">Oxidoreductase</keyword>
<sequence>MKKLAVIGGVIAVVIAISAGAVYSLNTDFSSSDANMQRKYGTVDTTMGSPLLGSSSAPITIIEFGDYQCPQCDKWFKTVRPDIEEQYIKPGKANLYFVDLAFFGPDSKNAAEATYCAGDQGKYWEYHNILYSNQQGINDGWANPDNLKKFASDLNLDRELFDSCLDSDKYQKRVERNVLEAKRNGASGTPTFIIVGSDGSQQFIEGAQPFSVFKQVLDSMV</sequence>
<proteinExistence type="inferred from homology"/>
<dbReference type="InterPro" id="IPR013766">
    <property type="entry name" value="Thioredoxin_domain"/>
</dbReference>
<dbReference type="Proteomes" id="UP000655759">
    <property type="component" value="Unassembled WGS sequence"/>
</dbReference>
<evidence type="ECO:0000256" key="4">
    <source>
        <dbReference type="ARBA" id="ARBA00023002"/>
    </source>
</evidence>
<organism evidence="8 9">
    <name type="scientific">Candidatus Nitrosotenuis uzonensis</name>
    <dbReference type="NCBI Taxonomy" id="1407055"/>
    <lineage>
        <taxon>Archaea</taxon>
        <taxon>Nitrososphaerota</taxon>
        <taxon>Candidatus Nitrosotenuis</taxon>
    </lineage>
</organism>
<dbReference type="PANTHER" id="PTHR13887:SF14">
    <property type="entry name" value="DISULFIDE BOND FORMATION PROTEIN D"/>
    <property type="match status" value="1"/>
</dbReference>
<dbReference type="RefSeq" id="WP_205100398.1">
    <property type="nucleotide sequence ID" value="NZ_CAJNAQ010000005.1"/>
</dbReference>
<evidence type="ECO:0000256" key="2">
    <source>
        <dbReference type="ARBA" id="ARBA00007787"/>
    </source>
</evidence>
<keyword evidence="3" id="KW-0732">Signal</keyword>